<protein>
    <submittedName>
        <fullName evidence="1">Uncharacterized protein</fullName>
    </submittedName>
</protein>
<organism evidence="1 2">
    <name type="scientific">Setaria italica</name>
    <name type="common">Foxtail millet</name>
    <name type="synonym">Panicum italicum</name>
    <dbReference type="NCBI Taxonomy" id="4555"/>
    <lineage>
        <taxon>Eukaryota</taxon>
        <taxon>Viridiplantae</taxon>
        <taxon>Streptophyta</taxon>
        <taxon>Embryophyta</taxon>
        <taxon>Tracheophyta</taxon>
        <taxon>Spermatophyta</taxon>
        <taxon>Magnoliopsida</taxon>
        <taxon>Liliopsida</taxon>
        <taxon>Poales</taxon>
        <taxon>Poaceae</taxon>
        <taxon>PACMAD clade</taxon>
        <taxon>Panicoideae</taxon>
        <taxon>Panicodae</taxon>
        <taxon>Paniceae</taxon>
        <taxon>Cenchrinae</taxon>
        <taxon>Setaria</taxon>
    </lineage>
</organism>
<dbReference type="Proteomes" id="UP000004995">
    <property type="component" value="Unassembled WGS sequence"/>
</dbReference>
<name>K3YB65_SETIT</name>
<keyword evidence="2" id="KW-1185">Reference proteome</keyword>
<evidence type="ECO:0000313" key="1">
    <source>
        <dbReference type="EnsemblPlants" id="KQK96595"/>
    </source>
</evidence>
<sequence length="92" mass="10835">MSILVGIFSTKKKNQTRGNFFYYITYTHDNSCLPKYFGAFTCETASSRLFVILFYHKYIFSWHINQGTINERKSNECFNNLLLLLPFISITL</sequence>
<dbReference type="EnsemblPlants" id="KQK96595">
    <property type="protein sequence ID" value="KQK96595"/>
    <property type="gene ID" value="SETIT_011459mg"/>
</dbReference>
<accession>K3YB65</accession>
<reference evidence="2" key="1">
    <citation type="journal article" date="2012" name="Nat. Biotechnol.">
        <title>Reference genome sequence of the model plant Setaria.</title>
        <authorList>
            <person name="Bennetzen J.L."/>
            <person name="Schmutz J."/>
            <person name="Wang H."/>
            <person name="Percifield R."/>
            <person name="Hawkins J."/>
            <person name="Pontaroli A.C."/>
            <person name="Estep M."/>
            <person name="Feng L."/>
            <person name="Vaughn J.N."/>
            <person name="Grimwood J."/>
            <person name="Jenkins J."/>
            <person name="Barry K."/>
            <person name="Lindquist E."/>
            <person name="Hellsten U."/>
            <person name="Deshpande S."/>
            <person name="Wang X."/>
            <person name="Wu X."/>
            <person name="Mitros T."/>
            <person name="Triplett J."/>
            <person name="Yang X."/>
            <person name="Ye C.Y."/>
            <person name="Mauro-Herrera M."/>
            <person name="Wang L."/>
            <person name="Li P."/>
            <person name="Sharma M."/>
            <person name="Sharma R."/>
            <person name="Ronald P.C."/>
            <person name="Panaud O."/>
            <person name="Kellogg E.A."/>
            <person name="Brutnell T.P."/>
            <person name="Doust A.N."/>
            <person name="Tuskan G.A."/>
            <person name="Rokhsar D."/>
            <person name="Devos K.M."/>
        </authorList>
    </citation>
    <scope>NUCLEOTIDE SEQUENCE [LARGE SCALE GENOMIC DNA]</scope>
    <source>
        <strain evidence="2">cv. Yugu1</strain>
    </source>
</reference>
<reference evidence="1" key="2">
    <citation type="submission" date="2018-08" db="UniProtKB">
        <authorList>
            <consortium name="EnsemblPlants"/>
        </authorList>
    </citation>
    <scope>IDENTIFICATION</scope>
    <source>
        <strain evidence="1">Yugu1</strain>
    </source>
</reference>
<dbReference type="Gramene" id="KQK96595">
    <property type="protein sequence ID" value="KQK96595"/>
    <property type="gene ID" value="SETIT_011459mg"/>
</dbReference>
<proteinExistence type="predicted"/>
<evidence type="ECO:0000313" key="2">
    <source>
        <dbReference type="Proteomes" id="UP000004995"/>
    </source>
</evidence>
<dbReference type="EMBL" id="AGNK02004209">
    <property type="status" value="NOT_ANNOTATED_CDS"/>
    <property type="molecule type" value="Genomic_DNA"/>
</dbReference>
<dbReference type="AlphaFoldDB" id="K3YB65"/>
<dbReference type="InParanoid" id="K3YB65"/>
<dbReference type="HOGENOM" id="CLU_2417413_0_0_1"/>